<evidence type="ECO:0000313" key="3">
    <source>
        <dbReference type="Proteomes" id="UP001156690"/>
    </source>
</evidence>
<organism evidence="2 3">
    <name type="scientific">Vibrio penaeicida</name>
    <dbReference type="NCBI Taxonomy" id="104609"/>
    <lineage>
        <taxon>Bacteria</taxon>
        <taxon>Pseudomonadati</taxon>
        <taxon>Pseudomonadota</taxon>
        <taxon>Gammaproteobacteria</taxon>
        <taxon>Vibrionales</taxon>
        <taxon>Vibrionaceae</taxon>
        <taxon>Vibrio</taxon>
    </lineage>
</organism>
<proteinExistence type="predicted"/>
<dbReference type="CDD" id="cd04301">
    <property type="entry name" value="NAT_SF"/>
    <property type="match status" value="1"/>
</dbReference>
<name>A0AAV5NR31_9VIBR</name>
<dbReference type="PROSITE" id="PS51186">
    <property type="entry name" value="GNAT"/>
    <property type="match status" value="1"/>
</dbReference>
<evidence type="ECO:0000259" key="1">
    <source>
        <dbReference type="PROSITE" id="PS51186"/>
    </source>
</evidence>
<dbReference type="RefSeq" id="WP_126607816.1">
    <property type="nucleotide sequence ID" value="NZ_AP025144.1"/>
</dbReference>
<dbReference type="InterPro" id="IPR000182">
    <property type="entry name" value="GNAT_dom"/>
</dbReference>
<sequence length="144" mass="16663">MKIRTGSLDECIDVANAIPEFVHKETVLNLAKRLQDKVNLVLIAEDDGHLLGFKIGYELDKDSFYSWFGGVLPEGRKRGVAQLLLEEQEKWAIKSGYKQINVKSRNEFPSMLRLLIRNGYLVDMVEKYPDILESRIHFIKKIKK</sequence>
<dbReference type="Gene3D" id="3.40.630.30">
    <property type="match status" value="1"/>
</dbReference>
<accession>A0AAV5NR31</accession>
<dbReference type="GO" id="GO:0016747">
    <property type="term" value="F:acyltransferase activity, transferring groups other than amino-acyl groups"/>
    <property type="evidence" value="ECO:0007669"/>
    <property type="project" value="InterPro"/>
</dbReference>
<comment type="caution">
    <text evidence="2">The sequence shown here is derived from an EMBL/GenBank/DDBJ whole genome shotgun (WGS) entry which is preliminary data.</text>
</comment>
<keyword evidence="3" id="KW-1185">Reference proteome</keyword>
<dbReference type="AlphaFoldDB" id="A0AAV5NR31"/>
<feature type="domain" description="N-acetyltransferase" evidence="1">
    <location>
        <begin position="1"/>
        <end position="144"/>
    </location>
</feature>
<dbReference type="Proteomes" id="UP001156690">
    <property type="component" value="Unassembled WGS sequence"/>
</dbReference>
<dbReference type="Pfam" id="PF00583">
    <property type="entry name" value="Acetyltransf_1"/>
    <property type="match status" value="1"/>
</dbReference>
<dbReference type="InterPro" id="IPR016181">
    <property type="entry name" value="Acyl_CoA_acyltransferase"/>
</dbReference>
<gene>
    <name evidence="2" type="ORF">GCM10007932_24810</name>
</gene>
<dbReference type="EMBL" id="BSNX01000028">
    <property type="protein sequence ID" value="GLQ73121.1"/>
    <property type="molecule type" value="Genomic_DNA"/>
</dbReference>
<protein>
    <submittedName>
        <fullName evidence="2">N-acetyltransferase</fullName>
    </submittedName>
</protein>
<reference evidence="3" key="1">
    <citation type="journal article" date="2019" name="Int. J. Syst. Evol. Microbiol.">
        <title>The Global Catalogue of Microorganisms (GCM) 10K type strain sequencing project: providing services to taxonomists for standard genome sequencing and annotation.</title>
        <authorList>
            <consortium name="The Broad Institute Genomics Platform"/>
            <consortium name="The Broad Institute Genome Sequencing Center for Infectious Disease"/>
            <person name="Wu L."/>
            <person name="Ma J."/>
        </authorList>
    </citation>
    <scope>NUCLEOTIDE SEQUENCE [LARGE SCALE GENOMIC DNA]</scope>
    <source>
        <strain evidence="3">NBRC 15640</strain>
    </source>
</reference>
<dbReference type="SUPFAM" id="SSF55729">
    <property type="entry name" value="Acyl-CoA N-acyltransferases (Nat)"/>
    <property type="match status" value="1"/>
</dbReference>
<evidence type="ECO:0000313" key="2">
    <source>
        <dbReference type="EMBL" id="GLQ73121.1"/>
    </source>
</evidence>